<evidence type="ECO:0000313" key="3">
    <source>
        <dbReference type="EMBL" id="QLC50638.1"/>
    </source>
</evidence>
<protein>
    <submittedName>
        <fullName evidence="3">Glycosyltransferase</fullName>
    </submittedName>
</protein>
<evidence type="ECO:0000313" key="4">
    <source>
        <dbReference type="Proteomes" id="UP000509594"/>
    </source>
</evidence>
<dbReference type="AlphaFoldDB" id="A0A7D5E8R0"/>
<evidence type="ECO:0000256" key="1">
    <source>
        <dbReference type="ARBA" id="ARBA00022679"/>
    </source>
</evidence>
<accession>A0A7D5E8R0</accession>
<proteinExistence type="predicted"/>
<gene>
    <name evidence="3" type="ORF">HWN40_10565</name>
</gene>
<feature type="domain" description="Glycosyltransferase subfamily 4-like N-terminal" evidence="2">
    <location>
        <begin position="28"/>
        <end position="185"/>
    </location>
</feature>
<dbReference type="GeneID" id="55822122"/>
<keyword evidence="4" id="KW-1185">Reference proteome</keyword>
<dbReference type="KEGG" id="mzi:HWN40_10565"/>
<reference evidence="3 4" key="1">
    <citation type="submission" date="2020-06" db="EMBL/GenBank/DDBJ databases">
        <title>Methanolobus halotolerans sp. nov., isolated from a saline lake Tus in Siberia.</title>
        <authorList>
            <person name="Shen Y."/>
            <person name="Chen S.-C."/>
            <person name="Lai M.-C."/>
            <person name="Huang H.-H."/>
            <person name="Chiu H.-H."/>
            <person name="Tang S.-L."/>
            <person name="Rogozin D.Y."/>
            <person name="Degermendzhy A.G."/>
        </authorList>
    </citation>
    <scope>NUCLEOTIDE SEQUENCE [LARGE SCALE GENOMIC DNA]</scope>
    <source>
        <strain evidence="3 4">DSM 21339</strain>
    </source>
</reference>
<organism evidence="3 4">
    <name type="scientific">Methanolobus zinderi</name>
    <dbReference type="NCBI Taxonomy" id="536044"/>
    <lineage>
        <taxon>Archaea</taxon>
        <taxon>Methanobacteriati</taxon>
        <taxon>Methanobacteriota</taxon>
        <taxon>Stenosarchaea group</taxon>
        <taxon>Methanomicrobia</taxon>
        <taxon>Methanosarcinales</taxon>
        <taxon>Methanosarcinaceae</taxon>
        <taxon>Methanolobus</taxon>
    </lineage>
</organism>
<dbReference type="Gene3D" id="3.40.50.2000">
    <property type="entry name" value="Glycogen Phosphorylase B"/>
    <property type="match status" value="2"/>
</dbReference>
<dbReference type="OrthoDB" id="132546at2157"/>
<dbReference type="PANTHER" id="PTHR46401">
    <property type="entry name" value="GLYCOSYLTRANSFERASE WBBK-RELATED"/>
    <property type="match status" value="1"/>
</dbReference>
<sequence length="381" mass="44004">MNILVIPTTDWIKHPVPNRLNFIFDKIAQKHNVHVIYFRLKRFENQTPRKTKCKLHDVTLFNMDDPSSYYLANSFFHFYKLYSIIKKENIDVIVSANILPAFLANFVKGSKPIIFDYLDHYEESAATYYPDTFFGKIVKGGVRSIIRYNLIKADSVITVTHEFKRFLNSVGARDVHVIPNGVDTSVFEQLDTEEAKMSLGLEGNVIGYVGSLEYWVDLETVIEALPELDVKLLIVGPGLFTDYGEKIKELAEKLDVIDKIIFTGRVEYDQLYRYICAMDIGLNPLKHVKKNEITVGGKVFNYLACGKPVLTSRMTALENLLGDSLFYYDDKYTFAKIVRQILKKDTENEKYIEIAKKYDWKNIAEEYEERLFIAAVNEDNT</sequence>
<keyword evidence="1 3" id="KW-0808">Transferase</keyword>
<dbReference type="EMBL" id="CP058215">
    <property type="protein sequence ID" value="QLC50638.1"/>
    <property type="molecule type" value="Genomic_DNA"/>
</dbReference>
<dbReference type="InterPro" id="IPR028098">
    <property type="entry name" value="Glyco_trans_4-like_N"/>
</dbReference>
<dbReference type="RefSeq" id="WP_176965693.1">
    <property type="nucleotide sequence ID" value="NZ_CP058215.1"/>
</dbReference>
<evidence type="ECO:0000259" key="2">
    <source>
        <dbReference type="Pfam" id="PF13439"/>
    </source>
</evidence>
<dbReference type="SUPFAM" id="SSF53756">
    <property type="entry name" value="UDP-Glycosyltransferase/glycogen phosphorylase"/>
    <property type="match status" value="1"/>
</dbReference>
<dbReference type="PANTHER" id="PTHR46401:SF2">
    <property type="entry name" value="GLYCOSYLTRANSFERASE WBBK-RELATED"/>
    <property type="match status" value="1"/>
</dbReference>
<dbReference type="Proteomes" id="UP000509594">
    <property type="component" value="Chromosome"/>
</dbReference>
<dbReference type="Pfam" id="PF13439">
    <property type="entry name" value="Glyco_transf_4"/>
    <property type="match status" value="1"/>
</dbReference>
<dbReference type="Pfam" id="PF13692">
    <property type="entry name" value="Glyco_trans_1_4"/>
    <property type="match status" value="1"/>
</dbReference>
<dbReference type="GO" id="GO:0016757">
    <property type="term" value="F:glycosyltransferase activity"/>
    <property type="evidence" value="ECO:0007669"/>
    <property type="project" value="TreeGrafter"/>
</dbReference>
<name>A0A7D5E8R0_9EURY</name>